<protein>
    <submittedName>
        <fullName evidence="6">Segregation and condensation protein B</fullName>
    </submittedName>
</protein>
<gene>
    <name evidence="6" type="ORF">MNBD_UNCLBAC01-1964</name>
</gene>
<keyword evidence="3" id="KW-0159">Chromosome partition</keyword>
<dbReference type="SUPFAM" id="SSF46785">
    <property type="entry name" value="Winged helix' DNA-binding domain"/>
    <property type="match status" value="2"/>
</dbReference>
<dbReference type="InterPro" id="IPR005234">
    <property type="entry name" value="ScpB_csome_segregation"/>
</dbReference>
<dbReference type="PIRSF" id="PIRSF019345">
    <property type="entry name" value="ScpB"/>
    <property type="match status" value="1"/>
</dbReference>
<dbReference type="PANTHER" id="PTHR34298">
    <property type="entry name" value="SEGREGATION AND CONDENSATION PROTEIN B"/>
    <property type="match status" value="1"/>
</dbReference>
<evidence type="ECO:0000256" key="5">
    <source>
        <dbReference type="SAM" id="MobiDB-lite"/>
    </source>
</evidence>
<name>A0A3B1DKP8_9ZZZZ</name>
<evidence type="ECO:0000256" key="3">
    <source>
        <dbReference type="ARBA" id="ARBA00022829"/>
    </source>
</evidence>
<dbReference type="GO" id="GO:0051304">
    <property type="term" value="P:chromosome separation"/>
    <property type="evidence" value="ECO:0007669"/>
    <property type="project" value="InterPro"/>
</dbReference>
<evidence type="ECO:0000256" key="2">
    <source>
        <dbReference type="ARBA" id="ARBA00022618"/>
    </source>
</evidence>
<dbReference type="HAMAP" id="MF_01804">
    <property type="entry name" value="ScpB"/>
    <property type="match status" value="1"/>
</dbReference>
<dbReference type="Gene3D" id="1.10.10.10">
    <property type="entry name" value="Winged helix-like DNA-binding domain superfamily/Winged helix DNA-binding domain"/>
    <property type="match status" value="2"/>
</dbReference>
<organism evidence="6">
    <name type="scientific">hydrothermal vent metagenome</name>
    <dbReference type="NCBI Taxonomy" id="652676"/>
    <lineage>
        <taxon>unclassified sequences</taxon>
        <taxon>metagenomes</taxon>
        <taxon>ecological metagenomes</taxon>
    </lineage>
</organism>
<keyword evidence="1" id="KW-0963">Cytoplasm</keyword>
<dbReference type="GO" id="GO:0051301">
    <property type="term" value="P:cell division"/>
    <property type="evidence" value="ECO:0007669"/>
    <property type="project" value="UniProtKB-KW"/>
</dbReference>
<dbReference type="NCBIfam" id="TIGR00281">
    <property type="entry name" value="SMC-Scp complex subunit ScpB"/>
    <property type="match status" value="1"/>
</dbReference>
<reference evidence="6" key="1">
    <citation type="submission" date="2018-06" db="EMBL/GenBank/DDBJ databases">
        <authorList>
            <person name="Zhirakovskaya E."/>
        </authorList>
    </citation>
    <scope>NUCLEOTIDE SEQUENCE</scope>
</reference>
<dbReference type="InterPro" id="IPR036388">
    <property type="entry name" value="WH-like_DNA-bd_sf"/>
</dbReference>
<dbReference type="EMBL" id="UOGJ01000100">
    <property type="protein sequence ID" value="VAX36578.1"/>
    <property type="molecule type" value="Genomic_DNA"/>
</dbReference>
<proteinExistence type="inferred from homology"/>
<accession>A0A3B1DKP8</accession>
<keyword evidence="4" id="KW-0131">Cell cycle</keyword>
<keyword evidence="2" id="KW-0132">Cell division</keyword>
<evidence type="ECO:0000256" key="4">
    <source>
        <dbReference type="ARBA" id="ARBA00023306"/>
    </source>
</evidence>
<evidence type="ECO:0000313" key="6">
    <source>
        <dbReference type="EMBL" id="VAX36578.1"/>
    </source>
</evidence>
<sequence>MENVSTQQFLDEIVQEEVQKQLIEAPQKNIQEDVVQEVQAGEQNVQQEEISDHIKGVIETLLFISEKPVTLDQIKGALETVSGAEVKAVIKVLQNDYQERKSGMTIIEIAGGYQMLSNPVYATYIREFYKTKHKERLSKPALESLAIIAYKQPVTRSDIELIRGVNSDGVVNHLLSKELLKTVGRKDVAGRPYLYGTTKQFLEYFGLKSLKDLPKLEEFPSLLPPEEVEERPVVNEKPKQEKQEQESVEEKKNESQ</sequence>
<feature type="region of interest" description="Disordered" evidence="5">
    <location>
        <begin position="221"/>
        <end position="256"/>
    </location>
</feature>
<dbReference type="AlphaFoldDB" id="A0A3B1DKP8"/>
<dbReference type="PANTHER" id="PTHR34298:SF2">
    <property type="entry name" value="SEGREGATION AND CONDENSATION PROTEIN B"/>
    <property type="match status" value="1"/>
</dbReference>
<evidence type="ECO:0000256" key="1">
    <source>
        <dbReference type="ARBA" id="ARBA00022490"/>
    </source>
</evidence>
<dbReference type="Pfam" id="PF04079">
    <property type="entry name" value="SMC_ScpB"/>
    <property type="match status" value="1"/>
</dbReference>
<feature type="compositionally biased region" description="Basic and acidic residues" evidence="5">
    <location>
        <begin position="230"/>
        <end position="256"/>
    </location>
</feature>
<dbReference type="InterPro" id="IPR036390">
    <property type="entry name" value="WH_DNA-bd_sf"/>
</dbReference>